<gene>
    <name evidence="2" type="ORF">SNEC2469_LOCUS2016</name>
</gene>
<evidence type="ECO:0000313" key="3">
    <source>
        <dbReference type="Proteomes" id="UP000601435"/>
    </source>
</evidence>
<dbReference type="EMBL" id="CAJNJA010006367">
    <property type="protein sequence ID" value="CAE7209324.1"/>
    <property type="molecule type" value="Genomic_DNA"/>
</dbReference>
<organism evidence="2 3">
    <name type="scientific">Symbiodinium necroappetens</name>
    <dbReference type="NCBI Taxonomy" id="1628268"/>
    <lineage>
        <taxon>Eukaryota</taxon>
        <taxon>Sar</taxon>
        <taxon>Alveolata</taxon>
        <taxon>Dinophyceae</taxon>
        <taxon>Suessiales</taxon>
        <taxon>Symbiodiniaceae</taxon>
        <taxon>Symbiodinium</taxon>
    </lineage>
</organism>
<evidence type="ECO:0008006" key="4">
    <source>
        <dbReference type="Google" id="ProtNLM"/>
    </source>
</evidence>
<evidence type="ECO:0000256" key="1">
    <source>
        <dbReference type="SAM" id="SignalP"/>
    </source>
</evidence>
<dbReference type="AlphaFoldDB" id="A0A812JMY2"/>
<dbReference type="Proteomes" id="UP000601435">
    <property type="component" value="Unassembled WGS sequence"/>
</dbReference>
<protein>
    <recommendedName>
        <fullName evidence="4">Secreted protein</fullName>
    </recommendedName>
</protein>
<sequence>MIRGFVFALVWSQAAAGPLSGLLASLTGPENATCADTHHACATSFAAFFPETAATHATEHFLPDISSSSVADASAAHHDGHMDQFDSSSLLTGRRPRMFVSFEKK</sequence>
<keyword evidence="3" id="KW-1185">Reference proteome</keyword>
<feature type="chain" id="PRO_5032558848" description="Secreted protein" evidence="1">
    <location>
        <begin position="17"/>
        <end position="105"/>
    </location>
</feature>
<keyword evidence="1" id="KW-0732">Signal</keyword>
<evidence type="ECO:0000313" key="2">
    <source>
        <dbReference type="EMBL" id="CAE7209324.1"/>
    </source>
</evidence>
<name>A0A812JMY2_9DINO</name>
<proteinExistence type="predicted"/>
<accession>A0A812JMY2</accession>
<feature type="signal peptide" evidence="1">
    <location>
        <begin position="1"/>
        <end position="16"/>
    </location>
</feature>
<reference evidence="2" key="1">
    <citation type="submission" date="2021-02" db="EMBL/GenBank/DDBJ databases">
        <authorList>
            <person name="Dougan E. K."/>
            <person name="Rhodes N."/>
            <person name="Thang M."/>
            <person name="Chan C."/>
        </authorList>
    </citation>
    <scope>NUCLEOTIDE SEQUENCE</scope>
</reference>
<comment type="caution">
    <text evidence="2">The sequence shown here is derived from an EMBL/GenBank/DDBJ whole genome shotgun (WGS) entry which is preliminary data.</text>
</comment>